<sequence length="289" mass="33163">MRLELFLEGVHRWTTPHTVALSNIFSFCPNVRIFSTAFMSAQVPLRTRRFLDAMRILFQTVLFPLASRLEALVLIPLYTLNVTSEPMTFPNLRVFVLLDRWTSPGDQDHRVYLGPSLHMPVLRPLHLWHLSPADILPIDAGQLEQVSGTSAMVRDLGLFTGLLEWTVCTWFLHFIDTEGTQLPSTIVAINVRDDHTPLPFNLLTESVMSRRLPSLKNVRFLLPADGIIIYVEPDDFDELRRIGDLFSEACDRYGIRLEVSRGLDQHTSCFYVPTSVDLLLSKYRRSRPR</sequence>
<accession>A0A4Q9QCT0</accession>
<organism evidence="1 2">
    <name type="scientific">Dichomitus squalens</name>
    <dbReference type="NCBI Taxonomy" id="114155"/>
    <lineage>
        <taxon>Eukaryota</taxon>
        <taxon>Fungi</taxon>
        <taxon>Dikarya</taxon>
        <taxon>Basidiomycota</taxon>
        <taxon>Agaricomycotina</taxon>
        <taxon>Agaricomycetes</taxon>
        <taxon>Polyporales</taxon>
        <taxon>Polyporaceae</taxon>
        <taxon>Dichomitus</taxon>
    </lineage>
</organism>
<evidence type="ECO:0008006" key="3">
    <source>
        <dbReference type="Google" id="ProtNLM"/>
    </source>
</evidence>
<evidence type="ECO:0000313" key="2">
    <source>
        <dbReference type="Proteomes" id="UP000292082"/>
    </source>
</evidence>
<protein>
    <recommendedName>
        <fullName evidence="3">F-box domain-containing protein</fullName>
    </recommendedName>
</protein>
<keyword evidence="2" id="KW-1185">Reference proteome</keyword>
<gene>
    <name evidence="1" type="ORF">BD310DRAFT_971672</name>
</gene>
<name>A0A4Q9QCT0_9APHY</name>
<evidence type="ECO:0000313" key="1">
    <source>
        <dbReference type="EMBL" id="TBU65567.1"/>
    </source>
</evidence>
<dbReference type="EMBL" id="ML145084">
    <property type="protein sequence ID" value="TBU65567.1"/>
    <property type="molecule type" value="Genomic_DNA"/>
</dbReference>
<reference evidence="1 2" key="1">
    <citation type="submission" date="2019-01" db="EMBL/GenBank/DDBJ databases">
        <title>Draft genome sequences of three monokaryotic isolates of the white-rot basidiomycete fungus Dichomitus squalens.</title>
        <authorList>
            <consortium name="DOE Joint Genome Institute"/>
            <person name="Lopez S.C."/>
            <person name="Andreopoulos B."/>
            <person name="Pangilinan J."/>
            <person name="Lipzen A."/>
            <person name="Riley R."/>
            <person name="Ahrendt S."/>
            <person name="Ng V."/>
            <person name="Barry K."/>
            <person name="Daum C."/>
            <person name="Grigoriev I.V."/>
            <person name="Hilden K.S."/>
            <person name="Makela M.R."/>
            <person name="de Vries R.P."/>
        </authorList>
    </citation>
    <scope>NUCLEOTIDE SEQUENCE [LARGE SCALE GENOMIC DNA]</scope>
    <source>
        <strain evidence="1 2">CBS 464.89</strain>
    </source>
</reference>
<dbReference type="Proteomes" id="UP000292082">
    <property type="component" value="Unassembled WGS sequence"/>
</dbReference>
<dbReference type="AlphaFoldDB" id="A0A4Q9QCT0"/>
<proteinExistence type="predicted"/>